<dbReference type="InterPro" id="IPR049326">
    <property type="entry name" value="Rhodopsin_dom_fungi"/>
</dbReference>
<keyword evidence="2 6" id="KW-0812">Transmembrane</keyword>
<feature type="transmembrane region" description="Helical" evidence="6">
    <location>
        <begin position="45"/>
        <end position="66"/>
    </location>
</feature>
<dbReference type="Proteomes" id="UP000016935">
    <property type="component" value="Unassembled WGS sequence"/>
</dbReference>
<keyword evidence="9" id="KW-1185">Reference proteome</keyword>
<evidence type="ECO:0000256" key="2">
    <source>
        <dbReference type="ARBA" id="ARBA00022692"/>
    </source>
</evidence>
<dbReference type="EMBL" id="KB908593">
    <property type="protein sequence ID" value="EOA86357.1"/>
    <property type="molecule type" value="Genomic_DNA"/>
</dbReference>
<feature type="non-terminal residue" evidence="8">
    <location>
        <position position="278"/>
    </location>
</feature>
<feature type="domain" description="Rhodopsin" evidence="7">
    <location>
        <begin position="26"/>
        <end position="267"/>
    </location>
</feature>
<feature type="transmembrane region" description="Helical" evidence="6">
    <location>
        <begin position="104"/>
        <end position="123"/>
    </location>
</feature>
<name>R0KDX2_EXST2</name>
<dbReference type="OrthoDB" id="3903189at2759"/>
<comment type="similarity">
    <text evidence="5">Belongs to the SAT4 family.</text>
</comment>
<evidence type="ECO:0000256" key="5">
    <source>
        <dbReference type="ARBA" id="ARBA00038359"/>
    </source>
</evidence>
<evidence type="ECO:0000313" key="8">
    <source>
        <dbReference type="EMBL" id="EOA86357.1"/>
    </source>
</evidence>
<feature type="transmembrane region" description="Helical" evidence="6">
    <location>
        <begin position="6"/>
        <end position="25"/>
    </location>
</feature>
<protein>
    <recommendedName>
        <fullName evidence="7">Rhodopsin domain-containing protein</fullName>
    </recommendedName>
</protein>
<dbReference type="InterPro" id="IPR052337">
    <property type="entry name" value="SAT4-like"/>
</dbReference>
<gene>
    <name evidence="8" type="ORF">SETTUDRAFT_109769</name>
</gene>
<dbReference type="Pfam" id="PF20684">
    <property type="entry name" value="Fung_rhodopsin"/>
    <property type="match status" value="1"/>
</dbReference>
<dbReference type="HOGENOM" id="CLU_019101_2_1_1"/>
<evidence type="ECO:0000256" key="4">
    <source>
        <dbReference type="ARBA" id="ARBA00023136"/>
    </source>
</evidence>
<feature type="transmembrane region" description="Helical" evidence="6">
    <location>
        <begin position="244"/>
        <end position="266"/>
    </location>
</feature>
<dbReference type="AlphaFoldDB" id="R0KDX2"/>
<dbReference type="STRING" id="671987.R0KDX2"/>
<evidence type="ECO:0000256" key="1">
    <source>
        <dbReference type="ARBA" id="ARBA00004141"/>
    </source>
</evidence>
<evidence type="ECO:0000256" key="6">
    <source>
        <dbReference type="SAM" id="Phobius"/>
    </source>
</evidence>
<dbReference type="eggNOG" id="ENOG502RYN6">
    <property type="taxonomic scope" value="Eukaryota"/>
</dbReference>
<dbReference type="GeneID" id="19395379"/>
<keyword evidence="4 6" id="KW-0472">Membrane</keyword>
<evidence type="ECO:0000259" key="7">
    <source>
        <dbReference type="Pfam" id="PF20684"/>
    </source>
</evidence>
<keyword evidence="3 6" id="KW-1133">Transmembrane helix</keyword>
<feature type="transmembrane region" description="Helical" evidence="6">
    <location>
        <begin position="178"/>
        <end position="200"/>
    </location>
</feature>
<feature type="transmembrane region" description="Helical" evidence="6">
    <location>
        <begin position="212"/>
        <end position="232"/>
    </location>
</feature>
<dbReference type="GO" id="GO:0016020">
    <property type="term" value="C:membrane"/>
    <property type="evidence" value="ECO:0007669"/>
    <property type="project" value="UniProtKB-SubCell"/>
</dbReference>
<reference evidence="8 9" key="2">
    <citation type="journal article" date="2013" name="PLoS Genet.">
        <title>Comparative genome structure, secondary metabolite, and effector coding capacity across Cochliobolus pathogens.</title>
        <authorList>
            <person name="Condon B.J."/>
            <person name="Leng Y."/>
            <person name="Wu D."/>
            <person name="Bushley K.E."/>
            <person name="Ohm R.A."/>
            <person name="Otillar R."/>
            <person name="Martin J."/>
            <person name="Schackwitz W."/>
            <person name="Grimwood J."/>
            <person name="MohdZainudin N."/>
            <person name="Xue C."/>
            <person name="Wang R."/>
            <person name="Manning V.A."/>
            <person name="Dhillon B."/>
            <person name="Tu Z.J."/>
            <person name="Steffenson B.J."/>
            <person name="Salamov A."/>
            <person name="Sun H."/>
            <person name="Lowry S."/>
            <person name="LaButti K."/>
            <person name="Han J."/>
            <person name="Copeland A."/>
            <person name="Lindquist E."/>
            <person name="Barry K."/>
            <person name="Schmutz J."/>
            <person name="Baker S.E."/>
            <person name="Ciuffetti L.M."/>
            <person name="Grigoriev I.V."/>
            <person name="Zhong S."/>
            <person name="Turgeon B.G."/>
        </authorList>
    </citation>
    <scope>NUCLEOTIDE SEQUENCE [LARGE SCALE GENOMIC DNA]</scope>
    <source>
        <strain evidence="9">28A</strain>
    </source>
</reference>
<proteinExistence type="inferred from homology"/>
<organism evidence="8 9">
    <name type="scientific">Exserohilum turcicum (strain 28A)</name>
    <name type="common">Northern leaf blight fungus</name>
    <name type="synonym">Setosphaeria turcica</name>
    <dbReference type="NCBI Taxonomy" id="671987"/>
    <lineage>
        <taxon>Eukaryota</taxon>
        <taxon>Fungi</taxon>
        <taxon>Dikarya</taxon>
        <taxon>Ascomycota</taxon>
        <taxon>Pezizomycotina</taxon>
        <taxon>Dothideomycetes</taxon>
        <taxon>Pleosporomycetidae</taxon>
        <taxon>Pleosporales</taxon>
        <taxon>Pleosporineae</taxon>
        <taxon>Pleosporaceae</taxon>
        <taxon>Exserohilum</taxon>
    </lineage>
</organism>
<comment type="subcellular location">
    <subcellularLocation>
        <location evidence="1">Membrane</location>
        <topology evidence="1">Multi-pass membrane protein</topology>
    </subcellularLocation>
</comment>
<feature type="transmembrane region" description="Helical" evidence="6">
    <location>
        <begin position="135"/>
        <end position="158"/>
    </location>
</feature>
<dbReference type="RefSeq" id="XP_008025980.1">
    <property type="nucleotide sequence ID" value="XM_008027789.1"/>
</dbReference>
<dbReference type="PANTHER" id="PTHR33048:SF149">
    <property type="entry name" value="UBID FAMILY DECARBOXYLASE"/>
    <property type="match status" value="1"/>
</dbReference>
<sequence>MADFAHRLAVQSWILFSIGIAFIVLRTFARWRQVRSLTRFAADDWLMMTLVPGFYTGLMISLNAIATGGGSNLFPPGHMDDFTQEEIDARIKGSKVVLVSEQCMLNVIWLLKACMLFMFARVLTETSVMKWIQAAAAWVAMGWVAVQITFFTTCRPFAGYWAMPPPNEQCATLQTYAIVQSIFNISSDLLLIAIPIPVIMSLSLPPKQKIGLVVLFSMGTFVILAAILTKVYNLSDIYSYRYMLWYTREASVAVYVANFPGIWPLLRENMRCLRETST</sequence>
<evidence type="ECO:0000313" key="9">
    <source>
        <dbReference type="Proteomes" id="UP000016935"/>
    </source>
</evidence>
<evidence type="ECO:0000256" key="3">
    <source>
        <dbReference type="ARBA" id="ARBA00022989"/>
    </source>
</evidence>
<reference evidence="8 9" key="1">
    <citation type="journal article" date="2012" name="PLoS Pathog.">
        <title>Diverse lifestyles and strategies of plant pathogenesis encoded in the genomes of eighteen Dothideomycetes fungi.</title>
        <authorList>
            <person name="Ohm R.A."/>
            <person name="Feau N."/>
            <person name="Henrissat B."/>
            <person name="Schoch C.L."/>
            <person name="Horwitz B.A."/>
            <person name="Barry K.W."/>
            <person name="Condon B.J."/>
            <person name="Copeland A.C."/>
            <person name="Dhillon B."/>
            <person name="Glaser F."/>
            <person name="Hesse C.N."/>
            <person name="Kosti I."/>
            <person name="LaButti K."/>
            <person name="Lindquist E.A."/>
            <person name="Lucas S."/>
            <person name="Salamov A.A."/>
            <person name="Bradshaw R.E."/>
            <person name="Ciuffetti L."/>
            <person name="Hamelin R.C."/>
            <person name="Kema G.H.J."/>
            <person name="Lawrence C."/>
            <person name="Scott J.A."/>
            <person name="Spatafora J.W."/>
            <person name="Turgeon B.G."/>
            <person name="de Wit P.J.G.M."/>
            <person name="Zhong S."/>
            <person name="Goodwin S.B."/>
            <person name="Grigoriev I.V."/>
        </authorList>
    </citation>
    <scope>NUCLEOTIDE SEQUENCE [LARGE SCALE GENOMIC DNA]</scope>
    <source>
        <strain evidence="9">28A</strain>
    </source>
</reference>
<accession>R0KDX2</accession>
<dbReference type="PANTHER" id="PTHR33048">
    <property type="entry name" value="PTH11-LIKE INTEGRAL MEMBRANE PROTEIN (AFU_ORTHOLOGUE AFUA_5G11245)"/>
    <property type="match status" value="1"/>
</dbReference>